<sequence>MNLNVLLNKLEEGKDLAPAEFIDSLAQKGEIVTCKLPNNKAIKRRQKKKARAQMRKVNPIKNYDDIYIKPYIEITMDDDGVHVMRNTLCLTNTLSSLHANGVSFNHKGFEKPYTERLHTLRDSSMGNLAWTERKDKYPKVESVIAMTDFKKHHNEHCWNHNEDSQCLMRVANQPGLLLVIEAAGKTVLANWRTLEGAAEVDDYPSSNEGSNYSLSQRIPKLFPLAINSVDDGKVKSAECSDIVNLYIKHNAKMNAGWKIEEERSLLNKPSIDIN</sequence>
<evidence type="ECO:0000313" key="1">
    <source>
        <dbReference type="EMBL" id="TIB42173.1"/>
    </source>
</evidence>
<organism evidence="1 2">
    <name type="scientific">Wallemia ichthyophaga</name>
    <dbReference type="NCBI Taxonomy" id="245174"/>
    <lineage>
        <taxon>Eukaryota</taxon>
        <taxon>Fungi</taxon>
        <taxon>Dikarya</taxon>
        <taxon>Basidiomycota</taxon>
        <taxon>Wallemiomycotina</taxon>
        <taxon>Wallemiomycetes</taxon>
        <taxon>Wallemiales</taxon>
        <taxon>Wallemiaceae</taxon>
        <taxon>Wallemia</taxon>
    </lineage>
</organism>
<dbReference type="EMBL" id="SPOI01000010">
    <property type="protein sequence ID" value="TIB42173.1"/>
    <property type="molecule type" value="Genomic_DNA"/>
</dbReference>
<comment type="caution">
    <text evidence="1">The sequence shown here is derived from an EMBL/GenBank/DDBJ whole genome shotgun (WGS) entry which is preliminary data.</text>
</comment>
<reference evidence="1 2" key="1">
    <citation type="submission" date="2019-03" db="EMBL/GenBank/DDBJ databases">
        <title>Sequencing 23 genomes of Wallemia ichthyophaga.</title>
        <authorList>
            <person name="Gostincar C."/>
        </authorList>
    </citation>
    <scope>NUCLEOTIDE SEQUENCE [LARGE SCALE GENOMIC DNA]</scope>
    <source>
        <strain evidence="1 2">EXF-6200</strain>
    </source>
</reference>
<name>A0A4T0K074_WALIC</name>
<dbReference type="AlphaFoldDB" id="A0A4T0K074"/>
<protein>
    <submittedName>
        <fullName evidence="1">Uncharacterized protein</fullName>
    </submittedName>
</protein>
<evidence type="ECO:0000313" key="2">
    <source>
        <dbReference type="Proteomes" id="UP000310689"/>
    </source>
</evidence>
<gene>
    <name evidence="1" type="ORF">E3P86_00460</name>
</gene>
<accession>A0A4T0K074</accession>
<proteinExistence type="predicted"/>
<dbReference type="Proteomes" id="UP000310689">
    <property type="component" value="Unassembled WGS sequence"/>
</dbReference>